<evidence type="ECO:0000313" key="4">
    <source>
        <dbReference type="Proteomes" id="UP000184383"/>
    </source>
</evidence>
<dbReference type="SUPFAM" id="SSF51735">
    <property type="entry name" value="NAD(P)-binding Rossmann-fold domains"/>
    <property type="match status" value="1"/>
</dbReference>
<evidence type="ECO:0008006" key="5">
    <source>
        <dbReference type="Google" id="ProtNLM"/>
    </source>
</evidence>
<organism evidence="3 4">
    <name type="scientific">Aspergillus wentii DTO 134E9</name>
    <dbReference type="NCBI Taxonomy" id="1073089"/>
    <lineage>
        <taxon>Eukaryota</taxon>
        <taxon>Fungi</taxon>
        <taxon>Dikarya</taxon>
        <taxon>Ascomycota</taxon>
        <taxon>Pezizomycotina</taxon>
        <taxon>Eurotiomycetes</taxon>
        <taxon>Eurotiomycetidae</taxon>
        <taxon>Eurotiales</taxon>
        <taxon>Aspergillaceae</taxon>
        <taxon>Aspergillus</taxon>
        <taxon>Aspergillus subgen. Cremei</taxon>
    </lineage>
</organism>
<keyword evidence="4" id="KW-1185">Reference proteome</keyword>
<proteinExistence type="inferred from homology"/>
<reference evidence="4" key="1">
    <citation type="journal article" date="2017" name="Genome Biol.">
        <title>Comparative genomics reveals high biological diversity and specific adaptations in the industrially and medically important fungal genus Aspergillus.</title>
        <authorList>
            <person name="de Vries R.P."/>
            <person name="Riley R."/>
            <person name="Wiebenga A."/>
            <person name="Aguilar-Osorio G."/>
            <person name="Amillis S."/>
            <person name="Uchima C.A."/>
            <person name="Anderluh G."/>
            <person name="Asadollahi M."/>
            <person name="Askin M."/>
            <person name="Barry K."/>
            <person name="Battaglia E."/>
            <person name="Bayram O."/>
            <person name="Benocci T."/>
            <person name="Braus-Stromeyer S.A."/>
            <person name="Caldana C."/>
            <person name="Canovas D."/>
            <person name="Cerqueira G.C."/>
            <person name="Chen F."/>
            <person name="Chen W."/>
            <person name="Choi C."/>
            <person name="Clum A."/>
            <person name="Dos Santos R.A."/>
            <person name="Damasio A.R."/>
            <person name="Diallinas G."/>
            <person name="Emri T."/>
            <person name="Fekete E."/>
            <person name="Flipphi M."/>
            <person name="Freyberg S."/>
            <person name="Gallo A."/>
            <person name="Gournas C."/>
            <person name="Habgood R."/>
            <person name="Hainaut M."/>
            <person name="Harispe M.L."/>
            <person name="Henrissat B."/>
            <person name="Hilden K.S."/>
            <person name="Hope R."/>
            <person name="Hossain A."/>
            <person name="Karabika E."/>
            <person name="Karaffa L."/>
            <person name="Karanyi Z."/>
            <person name="Krasevec N."/>
            <person name="Kuo A."/>
            <person name="Kusch H."/>
            <person name="LaButti K."/>
            <person name="Lagendijk E.L."/>
            <person name="Lapidus A."/>
            <person name="Levasseur A."/>
            <person name="Lindquist E."/>
            <person name="Lipzen A."/>
            <person name="Logrieco A.F."/>
            <person name="MacCabe A."/>
            <person name="Maekelae M.R."/>
            <person name="Malavazi I."/>
            <person name="Melin P."/>
            <person name="Meyer V."/>
            <person name="Mielnichuk N."/>
            <person name="Miskei M."/>
            <person name="Molnar A.P."/>
            <person name="Mule G."/>
            <person name="Ngan C.Y."/>
            <person name="Orejas M."/>
            <person name="Orosz E."/>
            <person name="Ouedraogo J.P."/>
            <person name="Overkamp K.M."/>
            <person name="Park H.-S."/>
            <person name="Perrone G."/>
            <person name="Piumi F."/>
            <person name="Punt P.J."/>
            <person name="Ram A.F."/>
            <person name="Ramon A."/>
            <person name="Rauscher S."/>
            <person name="Record E."/>
            <person name="Riano-Pachon D.M."/>
            <person name="Robert V."/>
            <person name="Roehrig J."/>
            <person name="Ruller R."/>
            <person name="Salamov A."/>
            <person name="Salih N.S."/>
            <person name="Samson R.A."/>
            <person name="Sandor E."/>
            <person name="Sanguinetti M."/>
            <person name="Schuetze T."/>
            <person name="Sepcic K."/>
            <person name="Shelest E."/>
            <person name="Sherlock G."/>
            <person name="Sophianopoulou V."/>
            <person name="Squina F.M."/>
            <person name="Sun H."/>
            <person name="Susca A."/>
            <person name="Todd R.B."/>
            <person name="Tsang A."/>
            <person name="Unkles S.E."/>
            <person name="van de Wiele N."/>
            <person name="van Rossen-Uffink D."/>
            <person name="Oliveira J.V."/>
            <person name="Vesth T.C."/>
            <person name="Visser J."/>
            <person name="Yu J.-H."/>
            <person name="Zhou M."/>
            <person name="Andersen M.R."/>
            <person name="Archer D.B."/>
            <person name="Baker S.E."/>
            <person name="Benoit I."/>
            <person name="Brakhage A.A."/>
            <person name="Braus G.H."/>
            <person name="Fischer R."/>
            <person name="Frisvad J.C."/>
            <person name="Goldman G.H."/>
            <person name="Houbraken J."/>
            <person name="Oakley B."/>
            <person name="Pocsi I."/>
            <person name="Scazzocchio C."/>
            <person name="Seiboth B."/>
            <person name="vanKuyk P.A."/>
            <person name="Wortman J."/>
            <person name="Dyer P.S."/>
            <person name="Grigoriev I.V."/>
        </authorList>
    </citation>
    <scope>NUCLEOTIDE SEQUENCE [LARGE SCALE GENOMIC DNA]</scope>
    <source>
        <strain evidence="4">DTO 134E9</strain>
    </source>
</reference>
<dbReference type="PRINTS" id="PR00081">
    <property type="entry name" value="GDHRDH"/>
</dbReference>
<dbReference type="InterPro" id="IPR002347">
    <property type="entry name" value="SDR_fam"/>
</dbReference>
<dbReference type="RefSeq" id="XP_040684957.1">
    <property type="nucleotide sequence ID" value="XM_040831494.1"/>
</dbReference>
<dbReference type="PANTHER" id="PTHR43157:SF31">
    <property type="entry name" value="PHOSPHATIDYLINOSITOL-GLYCAN BIOSYNTHESIS CLASS F PROTEIN"/>
    <property type="match status" value="1"/>
</dbReference>
<dbReference type="STRING" id="1073089.A0A1L9R8N4"/>
<dbReference type="Pfam" id="PF00106">
    <property type="entry name" value="adh_short"/>
    <property type="match status" value="1"/>
</dbReference>
<protein>
    <recommendedName>
        <fullName evidence="5">Ketoreductase (KR) domain-containing protein</fullName>
    </recommendedName>
</protein>
<dbReference type="Proteomes" id="UP000184383">
    <property type="component" value="Unassembled WGS sequence"/>
</dbReference>
<gene>
    <name evidence="3" type="ORF">ASPWEDRAFT_176367</name>
</gene>
<dbReference type="VEuPathDB" id="FungiDB:ASPWEDRAFT_176367"/>
<keyword evidence="2" id="KW-0560">Oxidoreductase</keyword>
<dbReference type="EMBL" id="KV878216">
    <property type="protein sequence ID" value="OJJ31280.1"/>
    <property type="molecule type" value="Genomic_DNA"/>
</dbReference>
<evidence type="ECO:0000256" key="1">
    <source>
        <dbReference type="ARBA" id="ARBA00006484"/>
    </source>
</evidence>
<comment type="similarity">
    <text evidence="1">Belongs to the short-chain dehydrogenases/reductases (SDR) family.</text>
</comment>
<evidence type="ECO:0000313" key="3">
    <source>
        <dbReference type="EMBL" id="OJJ31280.1"/>
    </source>
</evidence>
<dbReference type="OrthoDB" id="542013at2759"/>
<evidence type="ECO:0000256" key="2">
    <source>
        <dbReference type="ARBA" id="ARBA00023002"/>
    </source>
</evidence>
<dbReference type="GO" id="GO:0016491">
    <property type="term" value="F:oxidoreductase activity"/>
    <property type="evidence" value="ECO:0007669"/>
    <property type="project" value="UniProtKB-KW"/>
</dbReference>
<name>A0A1L9R8N4_ASPWE</name>
<dbReference type="Gene3D" id="3.40.50.720">
    <property type="entry name" value="NAD(P)-binding Rossmann-like Domain"/>
    <property type="match status" value="1"/>
</dbReference>
<dbReference type="InterPro" id="IPR036291">
    <property type="entry name" value="NAD(P)-bd_dom_sf"/>
</dbReference>
<dbReference type="PANTHER" id="PTHR43157">
    <property type="entry name" value="PHOSPHATIDYLINOSITOL-GLYCAN BIOSYNTHESIS CLASS F PROTEIN-RELATED"/>
    <property type="match status" value="1"/>
</dbReference>
<sequence length="347" mass="38854">MTPSPFHMLQFSLFNRSTLSLDPDGPIPFTYRILTSKGLTSDDIDLAQLQGKSILITGASGGIGLECARILARVGCRLILTARNAPRAQEMLDKIQEAGMQSDGKTTLESMIVDCESFESLRMFSAEIGKRSHLDMAILNAGVYRTEYNSLENGWEESIQVNFLSSYVLSLLLLPLLSRAPQPGRLLLVSSEAHAWANPKESNLPDLLENLNTPEKYMCQERYYITKLLVVLWAQELAQRVDSDKVLVSSVSPGWCQTTLFRDFNQQGIAYWFEGLFSRTPVDGAYEYCNALVKMEAANAGRFFAYGRIYPPSRATQSEIARDIRSTMYDDMLDILPESIVSMLPTL</sequence>
<accession>A0A1L9R8N4</accession>
<dbReference type="AlphaFoldDB" id="A0A1L9R8N4"/>
<dbReference type="GeneID" id="63747342"/>